<dbReference type="InterPro" id="IPR019533">
    <property type="entry name" value="Peptidase_S26"/>
</dbReference>
<evidence type="ECO:0000256" key="7">
    <source>
        <dbReference type="SAM" id="MobiDB-lite"/>
    </source>
</evidence>
<evidence type="ECO:0000313" key="10">
    <source>
        <dbReference type="EMBL" id="KAL1503450.1"/>
    </source>
</evidence>
<sequence length="262" mass="29151">MRALLSSHAFVLLLLFTPCAAFSRPCALLTARCRVSRLPPAPHVAASHEPDGHRPAGQDGSPRPPSRRNLLSVLFPALCLVLLVRTYLVEPYFIPSMSMYPTLLVNDQIAVEKFSRFLSPPQRGDLVVFSPPPTYFQMGKPSTTKALVKRVVAVAGDAVEMRGGTLFLNGMPMYEPYVRERPNYSLGPLEVPVGSIFVLGDNRNDSSDSHIWGSLPIENVVGKAFYIVWPIERQGFVDEVMQDLEITRNAEVFIQRLRLSDT</sequence>
<evidence type="ECO:0000256" key="3">
    <source>
        <dbReference type="ARBA" id="ARBA00022670"/>
    </source>
</evidence>
<dbReference type="CDD" id="cd06530">
    <property type="entry name" value="S26_SPase_I"/>
    <property type="match status" value="1"/>
</dbReference>
<feature type="chain" id="PRO_5044227816" description="Mitochondrial inner membrane protease subunit" evidence="8">
    <location>
        <begin position="22"/>
        <end position="262"/>
    </location>
</feature>
<evidence type="ECO:0000256" key="4">
    <source>
        <dbReference type="ARBA" id="ARBA00022801"/>
    </source>
</evidence>
<dbReference type="PRINTS" id="PR00727">
    <property type="entry name" value="LEADERPTASE"/>
</dbReference>
<keyword evidence="6" id="KW-1133">Transmembrane helix</keyword>
<name>A0AB34IN10_PRYPA</name>
<evidence type="ECO:0000256" key="2">
    <source>
        <dbReference type="ARBA" id="ARBA00009370"/>
    </source>
</evidence>
<feature type="transmembrane region" description="Helical" evidence="6">
    <location>
        <begin position="70"/>
        <end position="89"/>
    </location>
</feature>
<dbReference type="Pfam" id="PF10502">
    <property type="entry name" value="Peptidase_S26"/>
    <property type="match status" value="1"/>
</dbReference>
<gene>
    <name evidence="10" type="ORF">AB1Y20_011937</name>
</gene>
<evidence type="ECO:0000313" key="11">
    <source>
        <dbReference type="Proteomes" id="UP001515480"/>
    </source>
</evidence>
<dbReference type="Proteomes" id="UP001515480">
    <property type="component" value="Unassembled WGS sequence"/>
</dbReference>
<accession>A0AB34IN10</accession>
<dbReference type="GO" id="GO:0005743">
    <property type="term" value="C:mitochondrial inner membrane"/>
    <property type="evidence" value="ECO:0007669"/>
    <property type="project" value="UniProtKB-SubCell"/>
</dbReference>
<dbReference type="GO" id="GO:0004252">
    <property type="term" value="F:serine-type endopeptidase activity"/>
    <property type="evidence" value="ECO:0007669"/>
    <property type="project" value="InterPro"/>
</dbReference>
<organism evidence="10 11">
    <name type="scientific">Prymnesium parvum</name>
    <name type="common">Toxic golden alga</name>
    <dbReference type="NCBI Taxonomy" id="97485"/>
    <lineage>
        <taxon>Eukaryota</taxon>
        <taxon>Haptista</taxon>
        <taxon>Haptophyta</taxon>
        <taxon>Prymnesiophyceae</taxon>
        <taxon>Prymnesiales</taxon>
        <taxon>Prymnesiaceae</taxon>
        <taxon>Prymnesium</taxon>
    </lineage>
</organism>
<comment type="similarity">
    <text evidence="2 6">Belongs to the peptidase S26 family.</text>
</comment>
<comment type="caution">
    <text evidence="10">The sequence shown here is derived from an EMBL/GenBank/DDBJ whole genome shotgun (WGS) entry which is preliminary data.</text>
</comment>
<dbReference type="NCBIfam" id="TIGR02227">
    <property type="entry name" value="sigpep_I_bact"/>
    <property type="match status" value="1"/>
</dbReference>
<dbReference type="Gene3D" id="2.10.109.10">
    <property type="entry name" value="Umud Fragment, subunit A"/>
    <property type="match status" value="1"/>
</dbReference>
<keyword evidence="4 6" id="KW-0378">Hydrolase</keyword>
<dbReference type="InterPro" id="IPR019756">
    <property type="entry name" value="Pept_S26A_signal_pept_1_Ser-AS"/>
</dbReference>
<keyword evidence="6" id="KW-0496">Mitochondrion</keyword>
<dbReference type="PANTHER" id="PTHR43390:SF1">
    <property type="entry name" value="CHLOROPLAST PROCESSING PEPTIDASE"/>
    <property type="match status" value="1"/>
</dbReference>
<dbReference type="AlphaFoldDB" id="A0AB34IN10"/>
<dbReference type="InterPro" id="IPR036286">
    <property type="entry name" value="LexA/Signal_pep-like_sf"/>
</dbReference>
<proteinExistence type="inferred from homology"/>
<dbReference type="GO" id="GO:0009003">
    <property type="term" value="F:signal peptidase activity"/>
    <property type="evidence" value="ECO:0007669"/>
    <property type="project" value="UniProtKB-EC"/>
</dbReference>
<dbReference type="PROSITE" id="PS00761">
    <property type="entry name" value="SPASE_I_3"/>
    <property type="match status" value="1"/>
</dbReference>
<protein>
    <recommendedName>
        <fullName evidence="6">Mitochondrial inner membrane protease subunit</fullName>
        <ecNumber evidence="6">3.4.21.-</ecNumber>
    </recommendedName>
</protein>
<evidence type="ECO:0000256" key="5">
    <source>
        <dbReference type="PIRSR" id="PIRSR600223-1"/>
    </source>
</evidence>
<dbReference type="InterPro" id="IPR000223">
    <property type="entry name" value="Pept_S26A_signal_pept_1"/>
</dbReference>
<comment type="catalytic activity">
    <reaction evidence="1">
        <text>Cleavage of hydrophobic, N-terminal signal or leader sequences from secreted and periplasmic proteins.</text>
        <dbReference type="EC" id="3.4.21.89"/>
    </reaction>
</comment>
<keyword evidence="11" id="KW-1185">Reference proteome</keyword>
<feature type="domain" description="Peptidase S26" evidence="9">
    <location>
        <begin position="68"/>
        <end position="229"/>
    </location>
</feature>
<dbReference type="EMBL" id="JBGBPQ010000021">
    <property type="protein sequence ID" value="KAL1503450.1"/>
    <property type="molecule type" value="Genomic_DNA"/>
</dbReference>
<evidence type="ECO:0000256" key="1">
    <source>
        <dbReference type="ARBA" id="ARBA00000677"/>
    </source>
</evidence>
<evidence type="ECO:0000259" key="9">
    <source>
        <dbReference type="Pfam" id="PF10502"/>
    </source>
</evidence>
<dbReference type="EC" id="3.4.21.-" evidence="6"/>
<reference evidence="10 11" key="1">
    <citation type="journal article" date="2024" name="Science">
        <title>Giant polyketide synthase enzymes in the biosynthesis of giant marine polyether toxins.</title>
        <authorList>
            <person name="Fallon T.R."/>
            <person name="Shende V.V."/>
            <person name="Wierzbicki I.H."/>
            <person name="Pendleton A.L."/>
            <person name="Watervoot N.F."/>
            <person name="Auber R.P."/>
            <person name="Gonzalez D.J."/>
            <person name="Wisecaver J.H."/>
            <person name="Moore B.S."/>
        </authorList>
    </citation>
    <scope>NUCLEOTIDE SEQUENCE [LARGE SCALE GENOMIC DNA]</scope>
    <source>
        <strain evidence="10 11">12B1</strain>
    </source>
</reference>
<feature type="active site" evidence="5">
    <location>
        <position position="98"/>
    </location>
</feature>
<dbReference type="InterPro" id="IPR019758">
    <property type="entry name" value="Pept_S26A_signal_pept_1_CS"/>
</dbReference>
<evidence type="ECO:0000256" key="8">
    <source>
        <dbReference type="SAM" id="SignalP"/>
    </source>
</evidence>
<feature type="signal peptide" evidence="8">
    <location>
        <begin position="1"/>
        <end position="21"/>
    </location>
</feature>
<dbReference type="SUPFAM" id="SSF51306">
    <property type="entry name" value="LexA/Signal peptidase"/>
    <property type="match status" value="1"/>
</dbReference>
<keyword evidence="6" id="KW-0812">Transmembrane</keyword>
<dbReference type="PROSITE" id="PS00501">
    <property type="entry name" value="SPASE_I_1"/>
    <property type="match status" value="1"/>
</dbReference>
<feature type="region of interest" description="Disordered" evidence="7">
    <location>
        <begin position="44"/>
        <end position="65"/>
    </location>
</feature>
<feature type="active site" evidence="5">
    <location>
        <position position="149"/>
    </location>
</feature>
<keyword evidence="3 6" id="KW-0645">Protease</keyword>
<keyword evidence="6" id="KW-0472">Membrane</keyword>
<keyword evidence="8" id="KW-0732">Signal</keyword>
<evidence type="ECO:0000256" key="6">
    <source>
        <dbReference type="RuleBase" id="RU362041"/>
    </source>
</evidence>
<keyword evidence="6" id="KW-0999">Mitochondrion inner membrane</keyword>
<dbReference type="GO" id="GO:0006465">
    <property type="term" value="P:signal peptide processing"/>
    <property type="evidence" value="ECO:0007669"/>
    <property type="project" value="InterPro"/>
</dbReference>
<feature type="compositionally biased region" description="Basic and acidic residues" evidence="7">
    <location>
        <begin position="46"/>
        <end position="56"/>
    </location>
</feature>
<comment type="subcellular location">
    <subcellularLocation>
        <location evidence="6">Mitochondrion inner membrane</location>
    </subcellularLocation>
</comment>
<dbReference type="PANTHER" id="PTHR43390">
    <property type="entry name" value="SIGNAL PEPTIDASE I"/>
    <property type="match status" value="1"/>
</dbReference>